<feature type="chain" id="PRO_5014901230" evidence="1">
    <location>
        <begin position="20"/>
        <end position="374"/>
    </location>
</feature>
<sequence length="374" mass="41783">MKKMLFMCPLFWGALSALAQPARPAPTPNDTLKSVHVSSANQLVFNLYAPKATTVTVSGDFSKSYGPKNLVKAESGVWTYTTEPIRPDLYSYDFVVDGVKTIDPKNTQLKEGENGYSNLFAMPGSEMDYCAIKDVPHGTLEQVYFFSKVTGKTSRFHVYTPPGYEKMKASLPVLYLQHGGGDNDASWSTAGRANFIMDNLYAQHKAKPMVVVMPMGHPGSGFYMNPGIDEDPYYKQLFDEIMPLVSTRYRVQSDRNHTAFAGLSMGGLQALNIALFSPEKFGYVLPLSTGYFPPQQKMLEEKFAAQLRNPEINRLKLFWIAMGGESDIAYKNGVAVNALLDKYGIKYQTNSYDAGHTFITWRHNLVEFAPLLFN</sequence>
<dbReference type="InterPro" id="IPR004193">
    <property type="entry name" value="Glyco_hydro_13_N"/>
</dbReference>
<dbReference type="GO" id="GO:0016747">
    <property type="term" value="F:acyltransferase activity, transferring groups other than amino-acyl groups"/>
    <property type="evidence" value="ECO:0007669"/>
    <property type="project" value="TreeGrafter"/>
</dbReference>
<dbReference type="Gene3D" id="3.40.50.1820">
    <property type="entry name" value="alpha/beta hydrolase"/>
    <property type="match status" value="1"/>
</dbReference>
<dbReference type="Pfam" id="PF00756">
    <property type="entry name" value="Esterase"/>
    <property type="match status" value="1"/>
</dbReference>
<dbReference type="OrthoDB" id="9803578at2"/>
<dbReference type="RefSeq" id="WP_100985926.1">
    <property type="nucleotide sequence ID" value="NZ_CP025096.1"/>
</dbReference>
<dbReference type="SUPFAM" id="SSF81296">
    <property type="entry name" value="E set domains"/>
    <property type="match status" value="1"/>
</dbReference>
<accession>A0A2K8YSB1</accession>
<dbReference type="KEGG" id="spir:CWM47_00895"/>
<dbReference type="GO" id="GO:0004553">
    <property type="term" value="F:hydrolase activity, hydrolyzing O-glycosyl compounds"/>
    <property type="evidence" value="ECO:0007669"/>
    <property type="project" value="InterPro"/>
</dbReference>
<organism evidence="3 4">
    <name type="scientific">Spirosoma pollinicola</name>
    <dbReference type="NCBI Taxonomy" id="2057025"/>
    <lineage>
        <taxon>Bacteria</taxon>
        <taxon>Pseudomonadati</taxon>
        <taxon>Bacteroidota</taxon>
        <taxon>Cytophagia</taxon>
        <taxon>Cytophagales</taxon>
        <taxon>Cytophagaceae</taxon>
        <taxon>Spirosoma</taxon>
    </lineage>
</organism>
<evidence type="ECO:0000259" key="2">
    <source>
        <dbReference type="Pfam" id="PF02922"/>
    </source>
</evidence>
<gene>
    <name evidence="3" type="ORF">CWM47_00895</name>
</gene>
<dbReference type="AlphaFoldDB" id="A0A2K8YSB1"/>
<dbReference type="InterPro" id="IPR013783">
    <property type="entry name" value="Ig-like_fold"/>
</dbReference>
<dbReference type="InterPro" id="IPR029058">
    <property type="entry name" value="AB_hydrolase_fold"/>
</dbReference>
<dbReference type="SUPFAM" id="SSF53474">
    <property type="entry name" value="alpha/beta-Hydrolases"/>
    <property type="match status" value="1"/>
</dbReference>
<dbReference type="InterPro" id="IPR000801">
    <property type="entry name" value="Esterase-like"/>
</dbReference>
<dbReference type="PANTHER" id="PTHR48098">
    <property type="entry name" value="ENTEROCHELIN ESTERASE-RELATED"/>
    <property type="match status" value="1"/>
</dbReference>
<reference evidence="3 4" key="1">
    <citation type="submission" date="2017-11" db="EMBL/GenBank/DDBJ databases">
        <title>Taxonomic description and genome sequences of Spirosoma HA7 sp. nov., isolated from pollen microhabitat of Corylus avellana.</title>
        <authorList>
            <person name="Ambika Manirajan B."/>
            <person name="Suarez C."/>
            <person name="Ratering S."/>
            <person name="Geissler-Plaum R."/>
            <person name="Cardinale M."/>
            <person name="Sylvia S."/>
        </authorList>
    </citation>
    <scope>NUCLEOTIDE SEQUENCE [LARGE SCALE GENOMIC DNA]</scope>
    <source>
        <strain evidence="3 4">HA7</strain>
    </source>
</reference>
<dbReference type="CDD" id="cd11294">
    <property type="entry name" value="E_set_Esterase_like_N"/>
    <property type="match status" value="1"/>
</dbReference>
<dbReference type="Gene3D" id="2.60.40.10">
    <property type="entry name" value="Immunoglobulins"/>
    <property type="match status" value="1"/>
</dbReference>
<dbReference type="Proteomes" id="UP000232883">
    <property type="component" value="Chromosome"/>
</dbReference>
<dbReference type="InterPro" id="IPR050583">
    <property type="entry name" value="Mycobacterial_A85_antigen"/>
</dbReference>
<name>A0A2K8YSB1_9BACT</name>
<evidence type="ECO:0000256" key="1">
    <source>
        <dbReference type="SAM" id="SignalP"/>
    </source>
</evidence>
<dbReference type="Pfam" id="PF02922">
    <property type="entry name" value="CBM_48"/>
    <property type="match status" value="1"/>
</dbReference>
<keyword evidence="4" id="KW-1185">Reference proteome</keyword>
<evidence type="ECO:0000313" key="3">
    <source>
        <dbReference type="EMBL" id="AUD00500.1"/>
    </source>
</evidence>
<keyword evidence="1" id="KW-0732">Signal</keyword>
<dbReference type="EMBL" id="CP025096">
    <property type="protein sequence ID" value="AUD00500.1"/>
    <property type="molecule type" value="Genomic_DNA"/>
</dbReference>
<feature type="signal peptide" evidence="1">
    <location>
        <begin position="1"/>
        <end position="19"/>
    </location>
</feature>
<dbReference type="InterPro" id="IPR014756">
    <property type="entry name" value="Ig_E-set"/>
</dbReference>
<evidence type="ECO:0000313" key="4">
    <source>
        <dbReference type="Proteomes" id="UP000232883"/>
    </source>
</evidence>
<protein>
    <submittedName>
        <fullName evidence="3">Esterase</fullName>
    </submittedName>
</protein>
<dbReference type="GO" id="GO:0005975">
    <property type="term" value="P:carbohydrate metabolic process"/>
    <property type="evidence" value="ECO:0007669"/>
    <property type="project" value="InterPro"/>
</dbReference>
<dbReference type="PANTHER" id="PTHR48098:SF1">
    <property type="entry name" value="DIACYLGLYCEROL ACYLTRANSFERASE_MYCOLYLTRANSFERASE AG85A"/>
    <property type="match status" value="1"/>
</dbReference>
<feature type="domain" description="Glycoside hydrolase family 13 N-terminal" evidence="2">
    <location>
        <begin position="36"/>
        <end position="97"/>
    </location>
</feature>
<proteinExistence type="predicted"/>